<sequence length="644" mass="70835">MDYMLGRKTIFTLRTILFILIIGIGVGGFFLFDSPNEEVLNTSDDIQEQEPIDTSDEKEEETTIESPVYKDPDASIEDRVTDLLSQMSLDEKIGQMVQPEKYNVTPNDVRQFGIGSILSGGGAVPDENTPEGWADMVDEYQLEALDTRLQIPIIYGIDAVHGHNNVKDATIFPHNIGLGAANDVDLMKQIGEVTAKEVRSTGISYTFAPCLCSPQNIRWGRTYEGYSEQPEMVGKLGSAIVEGLQGLPDEQDFLKEEHVAASIKHFVGDGLTYNGIDQGDVSEYSEEELEKHIEPFDEAIQAGARTVMISFSSINGLKTHGDYHLITEVLKGDLEFTGFVISDYNGAQQIVPDDFEESIKQSINAGIDLFMIPTDWQEFITTTKQLVEDEEVSIERIDDAVTRILRVKFENGLFEQPLANRALVAEGVGSDEHRALARDAVRKSQVLLKNDNDILPLAKDNSDIVVVGRKAANIGFQSGGWTMEWQGSPEPDLTEGTTILAGIEEVAGPNSSISFSTDGEEVSGHDVAIIVVGEEPYAEFEGDSEDLRLSDEDISLLETVKESGTPMVVLLLSGRPMIVTEEIDKWDAFVASWLPGSEGAGIADVLFGEHPFTGKLSYTWPKNINQVNNHDKSNPLFPIGYGLE</sequence>
<evidence type="ECO:0000256" key="4">
    <source>
        <dbReference type="ARBA" id="ARBA00022729"/>
    </source>
</evidence>
<evidence type="ECO:0000256" key="1">
    <source>
        <dbReference type="ARBA" id="ARBA00000448"/>
    </source>
</evidence>
<keyword evidence="8" id="KW-0812">Transmembrane</keyword>
<dbReference type="InterPro" id="IPR051915">
    <property type="entry name" value="Cellulose_Degrad_GH3"/>
</dbReference>
<dbReference type="Pfam" id="PF01915">
    <property type="entry name" value="Glyco_hydro_3_C"/>
    <property type="match status" value="1"/>
</dbReference>
<evidence type="ECO:0000256" key="8">
    <source>
        <dbReference type="SAM" id="Phobius"/>
    </source>
</evidence>
<dbReference type="InterPro" id="IPR036962">
    <property type="entry name" value="Glyco_hydro_3_N_sf"/>
</dbReference>
<reference evidence="11" key="1">
    <citation type="submission" date="2019-11" db="EMBL/GenBank/DDBJ databases">
        <authorList>
            <person name="Li J."/>
        </authorList>
    </citation>
    <scope>NUCLEOTIDE SEQUENCE</scope>
    <source>
        <strain evidence="11">B6B</strain>
    </source>
</reference>
<protein>
    <recommendedName>
        <fullName evidence="3">beta-glucosidase</fullName>
        <ecNumber evidence="3">3.2.1.21</ecNumber>
    </recommendedName>
</protein>
<comment type="catalytic activity">
    <reaction evidence="1">
        <text>Hydrolysis of terminal, non-reducing beta-D-glucosyl residues with release of beta-D-glucose.</text>
        <dbReference type="EC" id="3.2.1.21"/>
    </reaction>
</comment>
<dbReference type="GO" id="GO:0008422">
    <property type="term" value="F:beta-glucosidase activity"/>
    <property type="evidence" value="ECO:0007669"/>
    <property type="project" value="UniProtKB-EC"/>
</dbReference>
<keyword evidence="5" id="KW-0378">Hydrolase</keyword>
<feature type="compositionally biased region" description="Acidic residues" evidence="7">
    <location>
        <begin position="45"/>
        <end position="63"/>
    </location>
</feature>
<evidence type="ECO:0000259" key="10">
    <source>
        <dbReference type="Pfam" id="PF01915"/>
    </source>
</evidence>
<dbReference type="InterPro" id="IPR036881">
    <property type="entry name" value="Glyco_hydro_3_C_sf"/>
</dbReference>
<keyword evidence="8" id="KW-0472">Membrane</keyword>
<gene>
    <name evidence="11" type="ORF">GH741_08640</name>
</gene>
<dbReference type="SUPFAM" id="SSF51445">
    <property type="entry name" value="(Trans)glycosidases"/>
    <property type="match status" value="1"/>
</dbReference>
<dbReference type="InterPro" id="IPR017853">
    <property type="entry name" value="GH"/>
</dbReference>
<dbReference type="Pfam" id="PF00933">
    <property type="entry name" value="Glyco_hydro_3"/>
    <property type="match status" value="1"/>
</dbReference>
<feature type="domain" description="Glycoside hydrolase family 3 N-terminal" evidence="9">
    <location>
        <begin position="89"/>
        <end position="407"/>
    </location>
</feature>
<evidence type="ECO:0000256" key="2">
    <source>
        <dbReference type="ARBA" id="ARBA00005336"/>
    </source>
</evidence>
<evidence type="ECO:0000256" key="5">
    <source>
        <dbReference type="ARBA" id="ARBA00022801"/>
    </source>
</evidence>
<evidence type="ECO:0000313" key="11">
    <source>
        <dbReference type="EMBL" id="MRH42754.1"/>
    </source>
</evidence>
<dbReference type="AlphaFoldDB" id="A0A6A8DB68"/>
<proteinExistence type="inferred from homology"/>
<keyword evidence="4" id="KW-0732">Signal</keyword>
<keyword evidence="8" id="KW-1133">Transmembrane helix</keyword>
<keyword evidence="12" id="KW-1185">Reference proteome</keyword>
<evidence type="ECO:0000313" key="12">
    <source>
        <dbReference type="Proteomes" id="UP000799092"/>
    </source>
</evidence>
<dbReference type="PRINTS" id="PR00133">
    <property type="entry name" value="GLHYDRLASE3"/>
</dbReference>
<evidence type="ECO:0000259" key="9">
    <source>
        <dbReference type="Pfam" id="PF00933"/>
    </source>
</evidence>
<dbReference type="EC" id="3.2.1.21" evidence="3"/>
<evidence type="ECO:0000256" key="7">
    <source>
        <dbReference type="SAM" id="MobiDB-lite"/>
    </source>
</evidence>
<dbReference type="EMBL" id="WJNG01000006">
    <property type="protein sequence ID" value="MRH42754.1"/>
    <property type="molecule type" value="Genomic_DNA"/>
</dbReference>
<dbReference type="Gene3D" id="3.40.50.1700">
    <property type="entry name" value="Glycoside hydrolase family 3 C-terminal domain"/>
    <property type="match status" value="1"/>
</dbReference>
<dbReference type="InterPro" id="IPR001764">
    <property type="entry name" value="Glyco_hydro_3_N"/>
</dbReference>
<dbReference type="OrthoDB" id="9805821at2"/>
<feature type="domain" description="Glycoside hydrolase family 3 C-terminal" evidence="10">
    <location>
        <begin position="446"/>
        <end position="643"/>
    </location>
</feature>
<feature type="transmembrane region" description="Helical" evidence="8">
    <location>
        <begin position="12"/>
        <end position="32"/>
    </location>
</feature>
<accession>A0A6A8DB68</accession>
<feature type="region of interest" description="Disordered" evidence="7">
    <location>
        <begin position="41"/>
        <end position="65"/>
    </location>
</feature>
<dbReference type="SUPFAM" id="SSF52279">
    <property type="entry name" value="Beta-D-glucan exohydrolase, C-terminal domain"/>
    <property type="match status" value="1"/>
</dbReference>
<keyword evidence="6" id="KW-0326">Glycosidase</keyword>
<dbReference type="InterPro" id="IPR002772">
    <property type="entry name" value="Glyco_hydro_3_C"/>
</dbReference>
<dbReference type="Gene3D" id="3.20.20.300">
    <property type="entry name" value="Glycoside hydrolase, family 3, N-terminal domain"/>
    <property type="match status" value="1"/>
</dbReference>
<dbReference type="GO" id="GO:0009251">
    <property type="term" value="P:glucan catabolic process"/>
    <property type="evidence" value="ECO:0007669"/>
    <property type="project" value="TreeGrafter"/>
</dbReference>
<organism evidence="11 12">
    <name type="scientific">Aquibacillus halophilus</name>
    <dbReference type="NCBI Taxonomy" id="930132"/>
    <lineage>
        <taxon>Bacteria</taxon>
        <taxon>Bacillati</taxon>
        <taxon>Bacillota</taxon>
        <taxon>Bacilli</taxon>
        <taxon>Bacillales</taxon>
        <taxon>Bacillaceae</taxon>
        <taxon>Aquibacillus</taxon>
    </lineage>
</organism>
<dbReference type="Proteomes" id="UP000799092">
    <property type="component" value="Unassembled WGS sequence"/>
</dbReference>
<comment type="caution">
    <text evidence="11">The sequence shown here is derived from an EMBL/GenBank/DDBJ whole genome shotgun (WGS) entry which is preliminary data.</text>
</comment>
<evidence type="ECO:0000256" key="3">
    <source>
        <dbReference type="ARBA" id="ARBA00012744"/>
    </source>
</evidence>
<evidence type="ECO:0000256" key="6">
    <source>
        <dbReference type="ARBA" id="ARBA00023295"/>
    </source>
</evidence>
<name>A0A6A8DB68_9BACI</name>
<dbReference type="PANTHER" id="PTHR30620:SF16">
    <property type="entry name" value="LYSOSOMAL BETA GLUCOSIDASE"/>
    <property type="match status" value="1"/>
</dbReference>
<comment type="similarity">
    <text evidence="2">Belongs to the glycosyl hydrolase 3 family.</text>
</comment>
<dbReference type="PANTHER" id="PTHR30620">
    <property type="entry name" value="PERIPLASMIC BETA-GLUCOSIDASE-RELATED"/>
    <property type="match status" value="1"/>
</dbReference>